<evidence type="ECO:0000256" key="1">
    <source>
        <dbReference type="ARBA" id="ARBA00004196"/>
    </source>
</evidence>
<evidence type="ECO:0000256" key="2">
    <source>
        <dbReference type="ARBA" id="ARBA00023054"/>
    </source>
</evidence>
<evidence type="ECO:0000256" key="4">
    <source>
        <dbReference type="SAM" id="Phobius"/>
    </source>
</evidence>
<feature type="domain" description="YbhG-like alpha-helical hairpin" evidence="5">
    <location>
        <begin position="86"/>
        <end position="203"/>
    </location>
</feature>
<dbReference type="AlphaFoldDB" id="A0AAE5CCL2"/>
<dbReference type="Gene3D" id="2.40.50.100">
    <property type="match status" value="2"/>
</dbReference>
<proteinExistence type="predicted"/>
<feature type="transmembrane region" description="Helical" evidence="4">
    <location>
        <begin position="7"/>
        <end position="25"/>
    </location>
</feature>
<dbReference type="Pfam" id="PF25881">
    <property type="entry name" value="HH_YBHG"/>
    <property type="match status" value="1"/>
</dbReference>
<keyword evidence="4" id="KW-0472">Membrane</keyword>
<evidence type="ECO:0000313" key="6">
    <source>
        <dbReference type="EMBL" id="NIR75795.1"/>
    </source>
</evidence>
<comment type="subcellular location">
    <subcellularLocation>
        <location evidence="1">Cell envelope</location>
    </subcellularLocation>
</comment>
<reference evidence="6 7" key="1">
    <citation type="submission" date="2020-01" db="EMBL/GenBank/DDBJ databases">
        <title>Genomes assembled from Gulf of Kutch pelagic sediment metagenomes.</title>
        <authorList>
            <person name="Chandrashekar M."/>
            <person name="Mahajan M.S."/>
            <person name="Dave K.J."/>
            <person name="Vatsa P."/>
            <person name="Nathani N.M."/>
        </authorList>
    </citation>
    <scope>NUCLEOTIDE SEQUENCE [LARGE SCALE GENOMIC DNA]</scope>
    <source>
        <strain evidence="6">KS3-K002</strain>
    </source>
</reference>
<dbReference type="InterPro" id="IPR050465">
    <property type="entry name" value="UPF0194_transport"/>
</dbReference>
<evidence type="ECO:0000259" key="5">
    <source>
        <dbReference type="Pfam" id="PF25881"/>
    </source>
</evidence>
<protein>
    <submittedName>
        <fullName evidence="6">HlyD family efflux transporter periplasmic adaptor subunit</fullName>
    </submittedName>
</protein>
<dbReference type="GO" id="GO:0030313">
    <property type="term" value="C:cell envelope"/>
    <property type="evidence" value="ECO:0007669"/>
    <property type="project" value="UniProtKB-SubCell"/>
</dbReference>
<dbReference type="Gene3D" id="1.10.287.470">
    <property type="entry name" value="Helix hairpin bin"/>
    <property type="match status" value="1"/>
</dbReference>
<gene>
    <name evidence="6" type="ORF">GWO12_11900</name>
</gene>
<sequence>MNKKLKLAIPVGVAVVAALIVWLIASGGNGQGELAASGTVEATEGQLGFQATGRIESVQVREGDRVKAGAQLAALDRAEMLARRDQAQAQVEAADALLDELQSGFRSEEVAQARAALNAARQRLADARRDLERTRNLFEGGAVSREALDKAQVALEVAESQNEQAEEQLRLLERGPRRERIEAQRAQLRQAEAALRAIEATLANMTIVAPFDGIVTIRHREPGEIVSPGAPVLTVMNPDDRWVRIYVKEDRIGAVKLGAPATITTDTYPENIYEGEVVFIASEAEFTPKNVQTKEERVKLVYAVKVQIVGDARLDLKPGIPADVRLELADANDR</sequence>
<dbReference type="SUPFAM" id="SSF111369">
    <property type="entry name" value="HlyD-like secretion proteins"/>
    <property type="match status" value="3"/>
</dbReference>
<dbReference type="Proteomes" id="UP000702544">
    <property type="component" value="Unassembled WGS sequence"/>
</dbReference>
<dbReference type="EMBL" id="JAACAK010000096">
    <property type="protein sequence ID" value="NIR75795.1"/>
    <property type="molecule type" value="Genomic_DNA"/>
</dbReference>
<keyword evidence="2 3" id="KW-0175">Coiled coil</keyword>
<keyword evidence="4" id="KW-0812">Transmembrane</keyword>
<dbReference type="PANTHER" id="PTHR32347:SF29">
    <property type="entry name" value="UPF0194 MEMBRANE PROTEIN YBHG"/>
    <property type="match status" value="1"/>
</dbReference>
<accession>A0AAE5CCL2</accession>
<comment type="caution">
    <text evidence="6">The sequence shown here is derived from an EMBL/GenBank/DDBJ whole genome shotgun (WGS) entry which is preliminary data.</text>
</comment>
<name>A0AAE5CCL2_9BACT</name>
<dbReference type="Gene3D" id="2.40.30.170">
    <property type="match status" value="1"/>
</dbReference>
<dbReference type="PANTHER" id="PTHR32347">
    <property type="entry name" value="EFFLUX SYSTEM COMPONENT YKNX-RELATED"/>
    <property type="match status" value="1"/>
</dbReference>
<keyword evidence="4" id="KW-1133">Transmembrane helix</keyword>
<feature type="coiled-coil region" evidence="3">
    <location>
        <begin position="77"/>
        <end position="208"/>
    </location>
</feature>
<organism evidence="6 7">
    <name type="scientific">Candidatus Kutchimonas denitrificans</name>
    <dbReference type="NCBI Taxonomy" id="3056748"/>
    <lineage>
        <taxon>Bacteria</taxon>
        <taxon>Pseudomonadati</taxon>
        <taxon>Gemmatimonadota</taxon>
        <taxon>Gemmatimonadia</taxon>
        <taxon>Candidatus Palauibacterales</taxon>
        <taxon>Candidatus Palauibacteraceae</taxon>
        <taxon>Candidatus Kutchimonas</taxon>
    </lineage>
</organism>
<evidence type="ECO:0000313" key="7">
    <source>
        <dbReference type="Proteomes" id="UP000702544"/>
    </source>
</evidence>
<dbReference type="InterPro" id="IPR059052">
    <property type="entry name" value="HH_YbhG-like"/>
</dbReference>
<evidence type="ECO:0000256" key="3">
    <source>
        <dbReference type="SAM" id="Coils"/>
    </source>
</evidence>